<evidence type="ECO:0000313" key="2">
    <source>
        <dbReference type="Proteomes" id="UP000609346"/>
    </source>
</evidence>
<dbReference type="Gene3D" id="3.40.630.30">
    <property type="match status" value="1"/>
</dbReference>
<dbReference type="Proteomes" id="UP000609346">
    <property type="component" value="Unassembled WGS sequence"/>
</dbReference>
<keyword evidence="2" id="KW-1185">Reference proteome</keyword>
<evidence type="ECO:0000313" key="1">
    <source>
        <dbReference type="EMBL" id="MBD3920599.1"/>
    </source>
</evidence>
<dbReference type="SUPFAM" id="SSF55729">
    <property type="entry name" value="Acyl-CoA N-acyltransferases (Nat)"/>
    <property type="match status" value="1"/>
</dbReference>
<sequence>MGTTLASRVIHDIVQNGCTCYWDCSLSNEASNKLALRLGLKQIHHYQCLGFSL</sequence>
<dbReference type="InterPro" id="IPR027365">
    <property type="entry name" value="GNAT_acetyltra_YdfB-like"/>
</dbReference>
<comment type="caution">
    <text evidence="1">The sequence shown here is derived from an EMBL/GenBank/DDBJ whole genome shotgun (WGS) entry which is preliminary data.</text>
</comment>
<reference evidence="1 2" key="1">
    <citation type="submission" date="2020-09" db="EMBL/GenBank/DDBJ databases">
        <title>Paenibacillus sp. strain PR3 16S rRNA gene Genome sequencing and assembly.</title>
        <authorList>
            <person name="Kim J."/>
        </authorList>
    </citation>
    <scope>NUCLEOTIDE SEQUENCE [LARGE SCALE GENOMIC DNA]</scope>
    <source>
        <strain evidence="1 2">PR3</strain>
    </source>
</reference>
<organism evidence="1 2">
    <name type="scientific">Paenibacillus terricola</name>
    <dbReference type="NCBI Taxonomy" id="2763503"/>
    <lineage>
        <taxon>Bacteria</taxon>
        <taxon>Bacillati</taxon>
        <taxon>Bacillota</taxon>
        <taxon>Bacilli</taxon>
        <taxon>Bacillales</taxon>
        <taxon>Paenibacillaceae</taxon>
        <taxon>Paenibacillus</taxon>
    </lineage>
</organism>
<dbReference type="EMBL" id="JACXZA010000004">
    <property type="protein sequence ID" value="MBD3920599.1"/>
    <property type="molecule type" value="Genomic_DNA"/>
</dbReference>
<gene>
    <name evidence="1" type="ORF">H8B09_17680</name>
</gene>
<dbReference type="InterPro" id="IPR016181">
    <property type="entry name" value="Acyl_CoA_acyltransferase"/>
</dbReference>
<accession>A0ABR8N299</accession>
<dbReference type="Pfam" id="PF12746">
    <property type="entry name" value="GNAT_acetyltran"/>
    <property type="match status" value="1"/>
</dbReference>
<name>A0ABR8N299_9BACL</name>
<proteinExistence type="predicted"/>
<protein>
    <submittedName>
        <fullName evidence="1">GNAT family N-acetyltransferase</fullName>
    </submittedName>
</protein>